<gene>
    <name evidence="1" type="ORF">ERICIII_04415</name>
</gene>
<organism evidence="1 2">
    <name type="scientific">Paenibacillus larvae subsp. larvae</name>
    <dbReference type="NCBI Taxonomy" id="147375"/>
    <lineage>
        <taxon>Bacteria</taxon>
        <taxon>Bacillati</taxon>
        <taxon>Bacillota</taxon>
        <taxon>Bacilli</taxon>
        <taxon>Bacillales</taxon>
        <taxon>Paenibacillaceae</taxon>
        <taxon>Paenibacillus</taxon>
    </lineage>
</organism>
<name>A0A2L1U6B3_9BACL</name>
<dbReference type="AlphaFoldDB" id="A0A2L1U6B3"/>
<evidence type="ECO:0000313" key="2">
    <source>
        <dbReference type="Proteomes" id="UP000239833"/>
    </source>
</evidence>
<sequence>MACFYMQLSRYLLAYTGNQASIMRHDTHFKSQIDKPVWFTRD</sequence>
<protein>
    <submittedName>
        <fullName evidence="1">Uncharacterized protein</fullName>
    </submittedName>
</protein>
<proteinExistence type="predicted"/>
<dbReference type="EMBL" id="CP019655">
    <property type="protein sequence ID" value="AVF28474.1"/>
    <property type="molecule type" value="Genomic_DNA"/>
</dbReference>
<evidence type="ECO:0000313" key="1">
    <source>
        <dbReference type="EMBL" id="AVF28474.1"/>
    </source>
</evidence>
<reference evidence="2" key="1">
    <citation type="submission" date="2017-02" db="EMBL/GenBank/DDBJ databases">
        <title>Delineation of Paenibacillus larvae strains originating from foulbrood outbreaks.</title>
        <authorList>
            <person name="Beims H."/>
            <person name="Bunk B."/>
            <person name="Sproeer C."/>
            <person name="Mohr K.I."/>
            <person name="Pradella S."/>
            <person name="Guenther G."/>
            <person name="Rohde M."/>
            <person name="von der Ohe W."/>
            <person name="Steinert M."/>
        </authorList>
    </citation>
    <scope>NUCLEOTIDE SEQUENCE [LARGE SCALE GENOMIC DNA]</scope>
    <source>
        <strain evidence="2">Eric_III</strain>
    </source>
</reference>
<accession>A0A2L1U6B3</accession>
<dbReference type="Proteomes" id="UP000239833">
    <property type="component" value="Chromosome"/>
</dbReference>